<sequence length="482" mass="50186">MEAGGSIRFGQGVAAGPAHLGGGAAAAAPHQVMPGAGMIPSGMSSFLLGSGSMPPFAGGNMVQPGGGYLAPAGYGSVVPNLLHAAWDGGAGGQQQQPRAGGAAGNGGILMRPAPPHRGPWTEEEDATLKAMVDVYGERKWAVVSKHLPGRIGKQCRERWTNHLRPSIDKAKTIWTEADDQKLITAHKVFGNRWSLIARELDGRSENSVKNHWNATKRSLKAKRRLKKKKNAEAPPGQQWSILEQYIRSISPEGGAATAVTGGDPVEPAAASDSPPSSYNTGYGGEVVSPPAPAVVAPPPHAAGFDPAAMGLYLNASGNHYSSSAAAVAGMGAMNMNPDIAPPPYLGLDLNSYYYYGGAAMQAAPPMMQMMGQGQEHHQQAATSSYANNNNNLITYPFVDNLAWDNNPAPPVYADAAYASNNANAGGHYPYYYYGDAGAGPSGTAAAAGGANVDDVDVVQMASREFQMTPSEDEVTLNLAGFM</sequence>
<feature type="region of interest" description="Disordered" evidence="3">
    <location>
        <begin position="253"/>
        <end position="279"/>
    </location>
</feature>
<evidence type="ECO:0000256" key="3">
    <source>
        <dbReference type="SAM" id="MobiDB-lite"/>
    </source>
</evidence>
<accession>A0ABC8WYP1</accession>
<keyword evidence="1" id="KW-0677">Repeat</keyword>
<dbReference type="SUPFAM" id="SSF46689">
    <property type="entry name" value="Homeodomain-like"/>
    <property type="match status" value="1"/>
</dbReference>
<dbReference type="FunFam" id="1.10.10.60:FF:000010">
    <property type="entry name" value="Transcriptional activator Myb isoform A"/>
    <property type="match status" value="1"/>
</dbReference>
<reference evidence="6" key="1">
    <citation type="submission" date="2024-10" db="EMBL/GenBank/DDBJ databases">
        <authorList>
            <person name="Ryan C."/>
        </authorList>
    </citation>
    <scope>NUCLEOTIDE SEQUENCE [LARGE SCALE GENOMIC DNA]</scope>
</reference>
<gene>
    <name evidence="6" type="ORF">URODEC1_LOCUS18928</name>
</gene>
<dbReference type="InterPro" id="IPR001005">
    <property type="entry name" value="SANT/Myb"/>
</dbReference>
<dbReference type="Proteomes" id="UP001497457">
    <property type="component" value="Chromosome 13rd"/>
</dbReference>
<proteinExistence type="predicted"/>
<dbReference type="PROSITE" id="PS50090">
    <property type="entry name" value="MYB_LIKE"/>
    <property type="match status" value="2"/>
</dbReference>
<protein>
    <submittedName>
        <fullName evidence="6">Uncharacterized protein</fullName>
    </submittedName>
</protein>
<dbReference type="EMBL" id="OZ075123">
    <property type="protein sequence ID" value="CAL4918041.1"/>
    <property type="molecule type" value="Genomic_DNA"/>
</dbReference>
<evidence type="ECO:0000313" key="6">
    <source>
        <dbReference type="EMBL" id="CAL4918041.1"/>
    </source>
</evidence>
<evidence type="ECO:0000259" key="4">
    <source>
        <dbReference type="PROSITE" id="PS50090"/>
    </source>
</evidence>
<dbReference type="PANTHER" id="PTHR45614:SF273">
    <property type="entry name" value="MYB DOMAIN PROTEIN 100-RELATED"/>
    <property type="match status" value="1"/>
</dbReference>
<dbReference type="InterPro" id="IPR009057">
    <property type="entry name" value="Homeodomain-like_sf"/>
</dbReference>
<feature type="region of interest" description="Disordered" evidence="3">
    <location>
        <begin position="88"/>
        <end position="113"/>
    </location>
</feature>
<organism evidence="6 7">
    <name type="scientific">Urochloa decumbens</name>
    <dbReference type="NCBI Taxonomy" id="240449"/>
    <lineage>
        <taxon>Eukaryota</taxon>
        <taxon>Viridiplantae</taxon>
        <taxon>Streptophyta</taxon>
        <taxon>Embryophyta</taxon>
        <taxon>Tracheophyta</taxon>
        <taxon>Spermatophyta</taxon>
        <taxon>Magnoliopsida</taxon>
        <taxon>Liliopsida</taxon>
        <taxon>Poales</taxon>
        <taxon>Poaceae</taxon>
        <taxon>PACMAD clade</taxon>
        <taxon>Panicoideae</taxon>
        <taxon>Panicodae</taxon>
        <taxon>Paniceae</taxon>
        <taxon>Melinidinae</taxon>
        <taxon>Urochloa</taxon>
    </lineage>
</organism>
<keyword evidence="7" id="KW-1185">Reference proteome</keyword>
<feature type="compositionally biased region" description="Low complexity" evidence="3">
    <location>
        <begin position="267"/>
        <end position="277"/>
    </location>
</feature>
<keyword evidence="2" id="KW-0238">DNA-binding</keyword>
<dbReference type="Pfam" id="PF00249">
    <property type="entry name" value="Myb_DNA-binding"/>
    <property type="match status" value="2"/>
</dbReference>
<dbReference type="AlphaFoldDB" id="A0ABC8WYP1"/>
<feature type="domain" description="HTH myb-type" evidence="5">
    <location>
        <begin position="168"/>
        <end position="220"/>
    </location>
</feature>
<feature type="domain" description="Myb-like" evidence="4">
    <location>
        <begin position="166"/>
        <end position="216"/>
    </location>
</feature>
<feature type="compositionally biased region" description="Basic residues" evidence="3">
    <location>
        <begin position="217"/>
        <end position="229"/>
    </location>
</feature>
<dbReference type="InterPro" id="IPR050560">
    <property type="entry name" value="MYB_TF"/>
</dbReference>
<feature type="region of interest" description="Disordered" evidence="3">
    <location>
        <begin position="214"/>
        <end position="237"/>
    </location>
</feature>
<evidence type="ECO:0000256" key="2">
    <source>
        <dbReference type="ARBA" id="ARBA00023125"/>
    </source>
</evidence>
<dbReference type="PANTHER" id="PTHR45614">
    <property type="entry name" value="MYB PROTEIN-RELATED"/>
    <property type="match status" value="1"/>
</dbReference>
<evidence type="ECO:0000259" key="5">
    <source>
        <dbReference type="PROSITE" id="PS51294"/>
    </source>
</evidence>
<evidence type="ECO:0000256" key="1">
    <source>
        <dbReference type="ARBA" id="ARBA00022737"/>
    </source>
</evidence>
<feature type="domain" description="HTH myb-type" evidence="5">
    <location>
        <begin position="117"/>
        <end position="167"/>
    </location>
</feature>
<name>A0ABC8WYP1_9POAL</name>
<feature type="domain" description="Myb-like" evidence="4">
    <location>
        <begin position="117"/>
        <end position="163"/>
    </location>
</feature>
<dbReference type="InterPro" id="IPR017930">
    <property type="entry name" value="Myb_dom"/>
</dbReference>
<dbReference type="PROSITE" id="PS51294">
    <property type="entry name" value="HTH_MYB"/>
    <property type="match status" value="2"/>
</dbReference>
<evidence type="ECO:0000313" key="7">
    <source>
        <dbReference type="Proteomes" id="UP001497457"/>
    </source>
</evidence>
<dbReference type="Gene3D" id="1.10.10.60">
    <property type="entry name" value="Homeodomain-like"/>
    <property type="match status" value="2"/>
</dbReference>
<dbReference type="SMART" id="SM00717">
    <property type="entry name" value="SANT"/>
    <property type="match status" value="2"/>
</dbReference>
<dbReference type="CDD" id="cd00167">
    <property type="entry name" value="SANT"/>
    <property type="match status" value="2"/>
</dbReference>
<dbReference type="GO" id="GO:0003677">
    <property type="term" value="F:DNA binding"/>
    <property type="evidence" value="ECO:0007669"/>
    <property type="project" value="UniProtKB-KW"/>
</dbReference>